<keyword evidence="2" id="KW-1185">Reference proteome</keyword>
<proteinExistence type="predicted"/>
<dbReference type="RefSeq" id="YP_002790767.1">
    <property type="nucleotide sequence ID" value="NC_012530.1"/>
</dbReference>
<dbReference type="SUPFAM" id="SSF52833">
    <property type="entry name" value="Thioredoxin-like"/>
    <property type="match status" value="1"/>
</dbReference>
<dbReference type="EMBL" id="FJ822135">
    <property type="protein sequence ID" value="ACO37009.1"/>
    <property type="molecule type" value="Genomic_DNA"/>
</dbReference>
<dbReference type="OrthoDB" id="18364at10239"/>
<name>C1KFJ8_9CAUD</name>
<dbReference type="Proteomes" id="UP000001878">
    <property type="component" value="Segment"/>
</dbReference>
<dbReference type="InterPro" id="IPR036249">
    <property type="entry name" value="Thioredoxin-like_sf"/>
</dbReference>
<dbReference type="GeneID" id="7750943"/>
<evidence type="ECO:0000313" key="2">
    <source>
        <dbReference type="Proteomes" id="UP000001878"/>
    </source>
</evidence>
<accession>C1KFJ8</accession>
<evidence type="ECO:0008006" key="3">
    <source>
        <dbReference type="Google" id="ProtNLM"/>
    </source>
</evidence>
<gene>
    <name evidence="1" type="ORF">lb338_phage_88</name>
</gene>
<dbReference type="KEGG" id="vg:7750943"/>
<reference evidence="1 2" key="1">
    <citation type="journal article" date="2009" name="Gene">
        <title>Genome of a virulent bacteriophage Lb338-1 that lyses the probiotic Lactobacillus paracasei cheese strain.</title>
        <authorList>
            <person name="Alemayehu D."/>
            <person name="Ross R.P."/>
            <person name="O'Sullivan O."/>
            <person name="Coffey A."/>
            <person name="Stanton C."/>
            <person name="Fitzgerald G.F."/>
            <person name="McAuliffe O."/>
        </authorList>
    </citation>
    <scope>NUCLEOTIDE SEQUENCE [LARGE SCALE GENOMIC DNA]</scope>
    <source>
        <strain evidence="1">Lb338-1</strain>
    </source>
</reference>
<evidence type="ECO:0000313" key="1">
    <source>
        <dbReference type="EMBL" id="ACO37009.1"/>
    </source>
</evidence>
<organism evidence="1 2">
    <name type="scientific">Lactobacillus phage Lb338-1</name>
    <dbReference type="NCBI Taxonomy" id="2892342"/>
    <lineage>
        <taxon>Viruses</taxon>
        <taxon>Duplodnaviria</taxon>
        <taxon>Heunggongvirae</taxon>
        <taxon>Uroviricota</taxon>
        <taxon>Caudoviricetes</taxon>
        <taxon>Herelleviridae</taxon>
        <taxon>Mooreparkvirus</taxon>
        <taxon>Mooreparkvirus Lb3381</taxon>
    </lineage>
</organism>
<sequence>MTYKIYDKPGCAKCRMTERKFKVKGIPYTRRTLLTGDNKEYTDKKLAQFKNQGFSSFPIVKVYNDDGSLADSWCDLRMDKLNEYLG</sequence>
<protein>
    <recommendedName>
        <fullName evidence="3">Glutaredoxin</fullName>
    </recommendedName>
</protein>
<dbReference type="Gene3D" id="3.40.30.10">
    <property type="entry name" value="Glutaredoxin"/>
    <property type="match status" value="1"/>
</dbReference>